<name>A0A0A9EBA8_ARUDO</name>
<proteinExistence type="predicted"/>
<accession>A0A0A9EBA8</accession>
<reference evidence="1" key="1">
    <citation type="submission" date="2014-09" db="EMBL/GenBank/DDBJ databases">
        <authorList>
            <person name="Magalhaes I.L.F."/>
            <person name="Oliveira U."/>
            <person name="Santos F.R."/>
            <person name="Vidigal T.H.D.A."/>
            <person name="Brescovit A.D."/>
            <person name="Santos A.J."/>
        </authorList>
    </citation>
    <scope>NUCLEOTIDE SEQUENCE</scope>
    <source>
        <tissue evidence="1">Shoot tissue taken approximately 20 cm above the soil surface</tissue>
    </source>
</reference>
<evidence type="ECO:0000313" key="1">
    <source>
        <dbReference type="EMBL" id="JAD98029.1"/>
    </source>
</evidence>
<protein>
    <submittedName>
        <fullName evidence="1">Uncharacterized protein</fullName>
    </submittedName>
</protein>
<dbReference type="EMBL" id="GBRH01199866">
    <property type="protein sequence ID" value="JAD98029.1"/>
    <property type="molecule type" value="Transcribed_RNA"/>
</dbReference>
<sequence>MMMHMTMRNQFITGM</sequence>
<reference evidence="1" key="2">
    <citation type="journal article" date="2015" name="Data Brief">
        <title>Shoot transcriptome of the giant reed, Arundo donax.</title>
        <authorList>
            <person name="Barrero R.A."/>
            <person name="Guerrero F.D."/>
            <person name="Moolhuijzen P."/>
            <person name="Goolsby J.A."/>
            <person name="Tidwell J."/>
            <person name="Bellgard S.E."/>
            <person name="Bellgard M.I."/>
        </authorList>
    </citation>
    <scope>NUCLEOTIDE SEQUENCE</scope>
    <source>
        <tissue evidence="1">Shoot tissue taken approximately 20 cm above the soil surface</tissue>
    </source>
</reference>
<organism evidence="1">
    <name type="scientific">Arundo donax</name>
    <name type="common">Giant reed</name>
    <name type="synonym">Donax arundinaceus</name>
    <dbReference type="NCBI Taxonomy" id="35708"/>
    <lineage>
        <taxon>Eukaryota</taxon>
        <taxon>Viridiplantae</taxon>
        <taxon>Streptophyta</taxon>
        <taxon>Embryophyta</taxon>
        <taxon>Tracheophyta</taxon>
        <taxon>Spermatophyta</taxon>
        <taxon>Magnoliopsida</taxon>
        <taxon>Liliopsida</taxon>
        <taxon>Poales</taxon>
        <taxon>Poaceae</taxon>
        <taxon>PACMAD clade</taxon>
        <taxon>Arundinoideae</taxon>
        <taxon>Arundineae</taxon>
        <taxon>Arundo</taxon>
    </lineage>
</organism>